<reference evidence="2" key="1">
    <citation type="submission" date="2009-01" db="EMBL/GenBank/DDBJ databases">
        <title>Complete sequence of chromosome Cyanothece sp. PCC 7425.</title>
        <authorList>
            <consortium name="US DOE Joint Genome Institute"/>
            <person name="Lucas S."/>
            <person name="Copeland A."/>
            <person name="Lapidus A."/>
            <person name="Glavina del Rio T."/>
            <person name="Dalin E."/>
            <person name="Tice H."/>
            <person name="Bruce D."/>
            <person name="Goodwin L."/>
            <person name="Pitluck S."/>
            <person name="Sims D."/>
            <person name="Meineke L."/>
            <person name="Brettin T."/>
            <person name="Detter J.C."/>
            <person name="Han C."/>
            <person name="Larimer F."/>
            <person name="Land M."/>
            <person name="Hauser L."/>
            <person name="Kyrpides N."/>
            <person name="Ovchinnikova G."/>
            <person name="Liberton M."/>
            <person name="Stoeckel J."/>
            <person name="Banerjee A."/>
            <person name="Singh A."/>
            <person name="Page L."/>
            <person name="Sato H."/>
            <person name="Zhao L."/>
            <person name="Sherman L."/>
            <person name="Pakrasi H."/>
            <person name="Richardson P."/>
        </authorList>
    </citation>
    <scope>NUCLEOTIDE SEQUENCE</scope>
    <source>
        <strain evidence="2">PCC 7425</strain>
    </source>
</reference>
<dbReference type="InterPro" id="IPR054639">
    <property type="entry name" value="Npun_F5560-like"/>
</dbReference>
<evidence type="ECO:0000256" key="1">
    <source>
        <dbReference type="SAM" id="Coils"/>
    </source>
</evidence>
<dbReference type="KEGG" id="cyn:Cyan7425_1683"/>
<sequence>MNQPHSPDQNSQAEIDRLREELELRDQVVHQLSQELYKVMVNHPALFLPESSGAEMSDTQALQTLRQQMQTMEKHIGFYQEQINRRDAELLQLRDTVQELGDRNRMLEKVVQELPEVYRQKFAERLNQFKARLETLQRENHHLRSQLQNVATLAVRPAAGQIELADFPPLQANPAASA</sequence>
<gene>
    <name evidence="2" type="ordered locus">Cyan7425_1683</name>
</gene>
<dbReference type="STRING" id="395961.Cyan7425_1683"/>
<dbReference type="EMBL" id="CP001344">
    <property type="protein sequence ID" value="ACL44052.1"/>
    <property type="molecule type" value="Genomic_DNA"/>
</dbReference>
<proteinExistence type="predicted"/>
<dbReference type="OrthoDB" id="571541at2"/>
<dbReference type="Gene3D" id="1.10.287.510">
    <property type="entry name" value="Helix hairpin bin"/>
    <property type="match status" value="1"/>
</dbReference>
<keyword evidence="1" id="KW-0175">Coiled coil</keyword>
<evidence type="ECO:0000313" key="2">
    <source>
        <dbReference type="EMBL" id="ACL44052.1"/>
    </source>
</evidence>
<organism evidence="2">
    <name type="scientific">Cyanothece sp. (strain PCC 7425 / ATCC 29141)</name>
    <dbReference type="NCBI Taxonomy" id="395961"/>
    <lineage>
        <taxon>Bacteria</taxon>
        <taxon>Bacillati</taxon>
        <taxon>Cyanobacteriota</taxon>
        <taxon>Cyanophyceae</taxon>
        <taxon>Gomontiellales</taxon>
        <taxon>Cyanothecaceae</taxon>
        <taxon>Cyanothece</taxon>
    </lineage>
</organism>
<feature type="coiled-coil region" evidence="1">
    <location>
        <begin position="119"/>
        <end position="153"/>
    </location>
</feature>
<dbReference type="NCBIfam" id="NF045622">
    <property type="entry name" value="Npun_F5560_fam"/>
    <property type="match status" value="1"/>
</dbReference>
<name>B8HR64_CYAP4</name>
<accession>B8HR64</accession>
<evidence type="ECO:0008006" key="3">
    <source>
        <dbReference type="Google" id="ProtNLM"/>
    </source>
</evidence>
<dbReference type="eggNOG" id="COG1322">
    <property type="taxonomic scope" value="Bacteria"/>
</dbReference>
<protein>
    <recommendedName>
        <fullName evidence="3">Basic region leucine zipper</fullName>
    </recommendedName>
</protein>
<dbReference type="AlphaFoldDB" id="B8HR64"/>
<dbReference type="HOGENOM" id="CLU_1460241_0_0_3"/>